<evidence type="ECO:0000313" key="2">
    <source>
        <dbReference type="EnsemblMetazoa" id="AALFPA23_003030.P3174"/>
    </source>
</evidence>
<protein>
    <submittedName>
        <fullName evidence="2">Uncharacterized protein</fullName>
    </submittedName>
</protein>
<evidence type="ECO:0000256" key="1">
    <source>
        <dbReference type="SAM" id="MobiDB-lite"/>
    </source>
</evidence>
<sequence length="257" mass="27240">MGCASSSPLINGGGPGGIVETAKETASKTATEVLHAGESAIHDVGEHMKDAVKNVASEIEGVLGGKAVSKDKSDHVNESDLPQLNGHDKDDSDYQIIPLKDPNKPSVDESLENMKNNLLKKAQSFSDDTEKMADDIMKETEDLIRDAETGIVDQGKDMLTRITSSEDGTIEILNLEGNSTSSPTHSIDSLKTSSPEPEIERILDNDPQCPPTPEATMNSLVSSSDGAATESEAVDSAATVIEQVKPDSGHDESKREA</sequence>
<dbReference type="GeneID" id="115258208"/>
<dbReference type="EnsemblMetazoa" id="AALFPA23_003030.R3174">
    <property type="protein sequence ID" value="AALFPA23_003030.P3174"/>
    <property type="gene ID" value="AALFPA23_003030"/>
</dbReference>
<name>A0ABM1XUM2_AEDAL</name>
<feature type="compositionally biased region" description="Basic and acidic residues" evidence="1">
    <location>
        <begin position="244"/>
        <end position="257"/>
    </location>
</feature>
<feature type="region of interest" description="Disordered" evidence="1">
    <location>
        <begin position="66"/>
        <end position="110"/>
    </location>
</feature>
<feature type="region of interest" description="Disordered" evidence="1">
    <location>
        <begin position="175"/>
        <end position="257"/>
    </location>
</feature>
<feature type="compositionally biased region" description="Polar residues" evidence="1">
    <location>
        <begin position="176"/>
        <end position="195"/>
    </location>
</feature>
<feature type="compositionally biased region" description="Polar residues" evidence="1">
    <location>
        <begin position="215"/>
        <end position="226"/>
    </location>
</feature>
<reference evidence="3" key="1">
    <citation type="journal article" date="2015" name="Proc. Natl. Acad. Sci. U.S.A.">
        <title>Genome sequence of the Asian Tiger mosquito, Aedes albopictus, reveals insights into its biology, genetics, and evolution.</title>
        <authorList>
            <person name="Chen X.G."/>
            <person name="Jiang X."/>
            <person name="Gu J."/>
            <person name="Xu M."/>
            <person name="Wu Y."/>
            <person name="Deng Y."/>
            <person name="Zhang C."/>
            <person name="Bonizzoni M."/>
            <person name="Dermauw W."/>
            <person name="Vontas J."/>
            <person name="Armbruster P."/>
            <person name="Huang X."/>
            <person name="Yang Y."/>
            <person name="Zhang H."/>
            <person name="He W."/>
            <person name="Peng H."/>
            <person name="Liu Y."/>
            <person name="Wu K."/>
            <person name="Chen J."/>
            <person name="Lirakis M."/>
            <person name="Topalis P."/>
            <person name="Van Leeuwen T."/>
            <person name="Hall A.B."/>
            <person name="Jiang X."/>
            <person name="Thorpe C."/>
            <person name="Mueller R.L."/>
            <person name="Sun C."/>
            <person name="Waterhouse R.M."/>
            <person name="Yan G."/>
            <person name="Tu Z.J."/>
            <person name="Fang X."/>
            <person name="James A.A."/>
        </authorList>
    </citation>
    <scope>NUCLEOTIDE SEQUENCE [LARGE SCALE GENOMIC DNA]</scope>
    <source>
        <strain evidence="3">Foshan</strain>
    </source>
</reference>
<dbReference type="Proteomes" id="UP000069940">
    <property type="component" value="Unassembled WGS sequence"/>
</dbReference>
<feature type="region of interest" description="Disordered" evidence="1">
    <location>
        <begin position="1"/>
        <end position="20"/>
    </location>
</feature>
<proteinExistence type="predicted"/>
<dbReference type="RefSeq" id="XP_062704855.1">
    <property type="nucleotide sequence ID" value="XM_062848871.1"/>
</dbReference>
<organism evidence="2 3">
    <name type="scientific">Aedes albopictus</name>
    <name type="common">Asian tiger mosquito</name>
    <name type="synonym">Stegomyia albopicta</name>
    <dbReference type="NCBI Taxonomy" id="7160"/>
    <lineage>
        <taxon>Eukaryota</taxon>
        <taxon>Metazoa</taxon>
        <taxon>Ecdysozoa</taxon>
        <taxon>Arthropoda</taxon>
        <taxon>Hexapoda</taxon>
        <taxon>Insecta</taxon>
        <taxon>Pterygota</taxon>
        <taxon>Neoptera</taxon>
        <taxon>Endopterygota</taxon>
        <taxon>Diptera</taxon>
        <taxon>Nematocera</taxon>
        <taxon>Culicoidea</taxon>
        <taxon>Culicidae</taxon>
        <taxon>Culicinae</taxon>
        <taxon>Aedini</taxon>
        <taxon>Aedes</taxon>
        <taxon>Stegomyia</taxon>
    </lineage>
</organism>
<evidence type="ECO:0000313" key="3">
    <source>
        <dbReference type="Proteomes" id="UP000069940"/>
    </source>
</evidence>
<feature type="compositionally biased region" description="Basic and acidic residues" evidence="1">
    <location>
        <begin position="68"/>
        <end position="78"/>
    </location>
</feature>
<accession>A0ABM1XUM2</accession>
<reference evidence="2" key="2">
    <citation type="submission" date="2025-05" db="UniProtKB">
        <authorList>
            <consortium name="EnsemblMetazoa"/>
        </authorList>
    </citation>
    <scope>IDENTIFICATION</scope>
    <source>
        <strain evidence="2">Foshan</strain>
    </source>
</reference>
<keyword evidence="3" id="KW-1185">Reference proteome</keyword>